<keyword evidence="5" id="KW-0574">Periplasm</keyword>
<dbReference type="STRING" id="665118.SAMN02983003_0338"/>
<evidence type="ECO:0000256" key="6">
    <source>
        <dbReference type="ARBA" id="ARBA00022801"/>
    </source>
</evidence>
<sequence length="502" mass="51607">MIGTNNVLFGLGGALFGIALGYFALSPVNGQSEGTLVPVAPVAIAPVAVPAAPVEPPREVPGSREQMQLSFAPVVRDVTPAVVNVYATTRTQQAPSPFAADPFFQRFFGGSNPMFAPRERESQSLGSGVIIDPSGVILTNAHVVEGATDIRIATADGREFPVDMVLDDARSDLAVLRVRDADAATFPALSFSDSDALEVGDLVLAIGNPFGVGQTVTSGIVSALARTGVESSNYEFFIQTDAAINPGNSGGALVDLSGRLVGINTAIFTRSGGSIGIGFAIPANMAKVVAEAGIAGGQLVRPWLGARTQEVSADIAASLGLERARGALVTELAADGPAARAGLAVGDVVLSLDGQAIDQPSALDFRLATRPVGGSAELVFFRDGQQYRASLPLAAAPSAGDAAIADISGNTRFAGTSVETLGPAVAQELGLPFEAQGVVVRAVDPRSPAARLGLRPGDIILSLNDTEIVDAEGFARLVDQRPEAWRIVLQRGGRVLRSIVSG</sequence>
<evidence type="ECO:0000256" key="5">
    <source>
        <dbReference type="ARBA" id="ARBA00022764"/>
    </source>
</evidence>
<keyword evidence="7" id="KW-0720">Serine protease</keyword>
<dbReference type="InterPro" id="IPR036034">
    <property type="entry name" value="PDZ_sf"/>
</dbReference>
<dbReference type="Gene3D" id="2.40.10.120">
    <property type="match status" value="1"/>
</dbReference>
<feature type="domain" description="PDZ" evidence="10">
    <location>
        <begin position="308"/>
        <end position="384"/>
    </location>
</feature>
<keyword evidence="6" id="KW-0378">Hydrolase</keyword>
<feature type="binding site" evidence="9">
    <location>
        <position position="142"/>
    </location>
    <ligand>
        <name>substrate</name>
    </ligand>
</feature>
<feature type="domain" description="PDZ" evidence="10">
    <location>
        <begin position="428"/>
        <end position="468"/>
    </location>
</feature>
<feature type="binding site" evidence="9">
    <location>
        <position position="172"/>
    </location>
    <ligand>
        <name>substrate</name>
    </ligand>
</feature>
<evidence type="ECO:0000256" key="8">
    <source>
        <dbReference type="PIRSR" id="PIRSR611782-1"/>
    </source>
</evidence>
<dbReference type="NCBIfam" id="TIGR02037">
    <property type="entry name" value="degP_htrA_DO"/>
    <property type="match status" value="1"/>
</dbReference>
<feature type="active site" description="Charge relay system" evidence="8">
    <location>
        <position position="249"/>
    </location>
</feature>
<name>A0A1K2HTJ8_9HYPH</name>
<comment type="subcellular location">
    <subcellularLocation>
        <location evidence="1">Periplasm</location>
    </subcellularLocation>
</comment>
<dbReference type="InterPro" id="IPR009003">
    <property type="entry name" value="Peptidase_S1_PA"/>
</dbReference>
<evidence type="ECO:0000256" key="4">
    <source>
        <dbReference type="ARBA" id="ARBA00022737"/>
    </source>
</evidence>
<evidence type="ECO:0000256" key="2">
    <source>
        <dbReference type="ARBA" id="ARBA00022670"/>
    </source>
</evidence>
<dbReference type="InterPro" id="IPR001478">
    <property type="entry name" value="PDZ"/>
</dbReference>
<keyword evidence="4" id="KW-0677">Repeat</keyword>
<dbReference type="SUPFAM" id="SSF50156">
    <property type="entry name" value="PDZ domain-like"/>
    <property type="match status" value="2"/>
</dbReference>
<dbReference type="OrthoDB" id="7358927at2"/>
<dbReference type="Gene3D" id="2.30.42.10">
    <property type="match status" value="2"/>
</dbReference>
<dbReference type="EMBL" id="FPKU01000001">
    <property type="protein sequence ID" value="SFZ81146.1"/>
    <property type="molecule type" value="Genomic_DNA"/>
</dbReference>
<protein>
    <submittedName>
        <fullName evidence="11">Serine protease Do</fullName>
    </submittedName>
</protein>
<evidence type="ECO:0000313" key="11">
    <source>
        <dbReference type="EMBL" id="SFZ81146.1"/>
    </source>
</evidence>
<keyword evidence="3" id="KW-0732">Signal</keyword>
<reference evidence="11 12" key="1">
    <citation type="submission" date="2016-11" db="EMBL/GenBank/DDBJ databases">
        <authorList>
            <person name="Jaros S."/>
            <person name="Januszkiewicz K."/>
            <person name="Wedrychowicz H."/>
        </authorList>
    </citation>
    <scope>NUCLEOTIDE SEQUENCE [LARGE SCALE GENOMIC DNA]</scope>
    <source>
        <strain evidence="11 12">ATCC 23634</strain>
    </source>
</reference>
<dbReference type="InterPro" id="IPR041489">
    <property type="entry name" value="PDZ_6"/>
</dbReference>
<dbReference type="PROSITE" id="PS50106">
    <property type="entry name" value="PDZ"/>
    <property type="match status" value="2"/>
</dbReference>
<evidence type="ECO:0000256" key="7">
    <source>
        <dbReference type="ARBA" id="ARBA00022825"/>
    </source>
</evidence>
<evidence type="ECO:0000256" key="3">
    <source>
        <dbReference type="ARBA" id="ARBA00022729"/>
    </source>
</evidence>
<accession>A0A1K2HTJ8</accession>
<evidence type="ECO:0000256" key="1">
    <source>
        <dbReference type="ARBA" id="ARBA00004418"/>
    </source>
</evidence>
<dbReference type="InterPro" id="IPR051201">
    <property type="entry name" value="Chloro_Bact_Ser_Proteases"/>
</dbReference>
<dbReference type="InterPro" id="IPR001940">
    <property type="entry name" value="Peptidase_S1C"/>
</dbReference>
<dbReference type="GO" id="GO:0042597">
    <property type="term" value="C:periplasmic space"/>
    <property type="evidence" value="ECO:0007669"/>
    <property type="project" value="UniProtKB-SubCell"/>
</dbReference>
<dbReference type="SMART" id="SM00228">
    <property type="entry name" value="PDZ"/>
    <property type="match status" value="2"/>
</dbReference>
<dbReference type="PRINTS" id="PR00834">
    <property type="entry name" value="PROTEASES2C"/>
</dbReference>
<dbReference type="Pfam" id="PF17820">
    <property type="entry name" value="PDZ_6"/>
    <property type="match status" value="2"/>
</dbReference>
<evidence type="ECO:0000313" key="12">
    <source>
        <dbReference type="Proteomes" id="UP000183447"/>
    </source>
</evidence>
<dbReference type="Pfam" id="PF13365">
    <property type="entry name" value="Trypsin_2"/>
    <property type="match status" value="1"/>
</dbReference>
<organism evidence="11 12">
    <name type="scientific">Devosia enhydra</name>
    <dbReference type="NCBI Taxonomy" id="665118"/>
    <lineage>
        <taxon>Bacteria</taxon>
        <taxon>Pseudomonadati</taxon>
        <taxon>Pseudomonadota</taxon>
        <taxon>Alphaproteobacteria</taxon>
        <taxon>Hyphomicrobiales</taxon>
        <taxon>Devosiaceae</taxon>
        <taxon>Devosia</taxon>
    </lineage>
</organism>
<dbReference type="AlphaFoldDB" id="A0A1K2HTJ8"/>
<feature type="binding site" evidence="9">
    <location>
        <begin position="247"/>
        <end position="249"/>
    </location>
    <ligand>
        <name>substrate</name>
    </ligand>
</feature>
<gene>
    <name evidence="11" type="ORF">SAMN02983003_0338</name>
</gene>
<dbReference type="PANTHER" id="PTHR43343:SF3">
    <property type="entry name" value="PROTEASE DO-LIKE 8, CHLOROPLASTIC"/>
    <property type="match status" value="1"/>
</dbReference>
<evidence type="ECO:0000259" key="10">
    <source>
        <dbReference type="PROSITE" id="PS50106"/>
    </source>
</evidence>
<proteinExistence type="predicted"/>
<dbReference type="GO" id="GO:0004252">
    <property type="term" value="F:serine-type endopeptidase activity"/>
    <property type="evidence" value="ECO:0007669"/>
    <property type="project" value="InterPro"/>
</dbReference>
<dbReference type="GO" id="GO:0006508">
    <property type="term" value="P:proteolysis"/>
    <property type="evidence" value="ECO:0007669"/>
    <property type="project" value="UniProtKB-KW"/>
</dbReference>
<dbReference type="InterPro" id="IPR011782">
    <property type="entry name" value="Pept_S1C_Do"/>
</dbReference>
<dbReference type="RefSeq" id="WP_084603372.1">
    <property type="nucleotide sequence ID" value="NZ_FPKU01000001.1"/>
</dbReference>
<dbReference type="Proteomes" id="UP000183447">
    <property type="component" value="Unassembled WGS sequence"/>
</dbReference>
<evidence type="ECO:0000256" key="9">
    <source>
        <dbReference type="PIRSR" id="PIRSR611782-2"/>
    </source>
</evidence>
<keyword evidence="2 11" id="KW-0645">Protease</keyword>
<feature type="active site" description="Charge relay system" evidence="8">
    <location>
        <position position="142"/>
    </location>
</feature>
<feature type="active site" description="Charge relay system" evidence="8">
    <location>
        <position position="172"/>
    </location>
</feature>
<dbReference type="PANTHER" id="PTHR43343">
    <property type="entry name" value="PEPTIDASE S12"/>
    <property type="match status" value="1"/>
</dbReference>
<keyword evidence="12" id="KW-1185">Reference proteome</keyword>
<dbReference type="SUPFAM" id="SSF50494">
    <property type="entry name" value="Trypsin-like serine proteases"/>
    <property type="match status" value="1"/>
</dbReference>